<dbReference type="CDD" id="cd20292">
    <property type="entry name" value="cupin_QdtA-like"/>
    <property type="match status" value="1"/>
</dbReference>
<dbReference type="InterPro" id="IPR011051">
    <property type="entry name" value="RmlC_Cupin_sf"/>
</dbReference>
<protein>
    <submittedName>
        <fullName evidence="2">WxcM-like domain-containing protein</fullName>
    </submittedName>
</protein>
<comment type="caution">
    <text evidence="2">The sequence shown here is derived from an EMBL/GenBank/DDBJ whole genome shotgun (WGS) entry which is preliminary data.</text>
</comment>
<dbReference type="EMBL" id="SEWF01000009">
    <property type="protein sequence ID" value="RYU96207.1"/>
    <property type="molecule type" value="Genomic_DNA"/>
</dbReference>
<feature type="domain" description="Sugar 3,4-ketoisomerase QdtA cupin" evidence="1">
    <location>
        <begin position="3"/>
        <end position="118"/>
    </location>
</feature>
<proteinExistence type="predicted"/>
<dbReference type="Gene3D" id="2.60.120.10">
    <property type="entry name" value="Jelly Rolls"/>
    <property type="match status" value="1"/>
</dbReference>
<gene>
    <name evidence="2" type="ORF">EWM59_08330</name>
</gene>
<dbReference type="SUPFAM" id="SSF51182">
    <property type="entry name" value="RmlC-like cupins"/>
    <property type="match status" value="1"/>
</dbReference>
<evidence type="ECO:0000313" key="3">
    <source>
        <dbReference type="Proteomes" id="UP000293162"/>
    </source>
</evidence>
<dbReference type="InterPro" id="IPR008894">
    <property type="entry name" value="QdtA_cupin_dom"/>
</dbReference>
<organism evidence="2 3">
    <name type="scientific">Emticicia agri</name>
    <dbReference type="NCBI Taxonomy" id="2492393"/>
    <lineage>
        <taxon>Bacteria</taxon>
        <taxon>Pseudomonadati</taxon>
        <taxon>Bacteroidota</taxon>
        <taxon>Cytophagia</taxon>
        <taxon>Cytophagales</taxon>
        <taxon>Leadbetterellaceae</taxon>
        <taxon>Emticicia</taxon>
    </lineage>
</organism>
<evidence type="ECO:0000313" key="2">
    <source>
        <dbReference type="EMBL" id="RYU96207.1"/>
    </source>
</evidence>
<sequence length="129" mass="15023">MAKLFHLQTFSSEKGSLTVFEKILPEGIRRIFYIYDAENQIRGGHRHVLANNALTCVSGSCKVFVDDGEEQHVYDLDAPDICLLLDPKDWHEMYDFSENAVLLVLSDQFYDKEDYIFERYPEKKLSPIQ</sequence>
<keyword evidence="3" id="KW-1185">Reference proteome</keyword>
<dbReference type="OrthoDB" id="9795513at2"/>
<accession>A0A4Q5M2Z0</accession>
<dbReference type="Proteomes" id="UP000293162">
    <property type="component" value="Unassembled WGS sequence"/>
</dbReference>
<dbReference type="InterPro" id="IPR014710">
    <property type="entry name" value="RmlC-like_jellyroll"/>
</dbReference>
<evidence type="ECO:0000259" key="1">
    <source>
        <dbReference type="Pfam" id="PF05523"/>
    </source>
</evidence>
<dbReference type="RefSeq" id="WP_130020498.1">
    <property type="nucleotide sequence ID" value="NZ_SEWF01000009.1"/>
</dbReference>
<dbReference type="Pfam" id="PF05523">
    <property type="entry name" value="FdtA"/>
    <property type="match status" value="1"/>
</dbReference>
<name>A0A4Q5M2Z0_9BACT</name>
<dbReference type="AlphaFoldDB" id="A0A4Q5M2Z0"/>
<reference evidence="2 3" key="1">
    <citation type="submission" date="2019-02" db="EMBL/GenBank/DDBJ databases">
        <title>Bacterial novel species Emticicia sp. 17J42-9 isolated from soil.</title>
        <authorList>
            <person name="Jung H.-Y."/>
        </authorList>
    </citation>
    <scope>NUCLEOTIDE SEQUENCE [LARGE SCALE GENOMIC DNA]</scope>
    <source>
        <strain evidence="2 3">17J42-9</strain>
    </source>
</reference>